<dbReference type="PANTHER" id="PTHR42902:SF1">
    <property type="entry name" value="MALATE SYNTHASE 1-RELATED"/>
    <property type="match status" value="1"/>
</dbReference>
<dbReference type="GO" id="GO:0006097">
    <property type="term" value="P:glyoxylate cycle"/>
    <property type="evidence" value="ECO:0007669"/>
    <property type="project" value="UniProtKB-UniPathway"/>
</dbReference>
<feature type="active site" description="Proton donor" evidence="8">
    <location>
        <position position="454"/>
    </location>
</feature>
<feature type="domain" description="Malate synthase N-terminal" evidence="11">
    <location>
        <begin position="19"/>
        <end position="70"/>
    </location>
</feature>
<gene>
    <name evidence="13" type="ORF">IQ63_20230</name>
</gene>
<dbReference type="GO" id="GO:0004474">
    <property type="term" value="F:malate synthase activity"/>
    <property type="evidence" value="ECO:0007669"/>
    <property type="project" value="UniProtKB-EC"/>
</dbReference>
<dbReference type="RefSeq" id="WP_050371921.1">
    <property type="nucleotide sequence ID" value="NZ_KQ257822.1"/>
</dbReference>
<dbReference type="InterPro" id="IPR001465">
    <property type="entry name" value="Malate_synthase_TIM"/>
</dbReference>
<dbReference type="SUPFAM" id="SSF51645">
    <property type="entry name" value="Malate synthase G"/>
    <property type="match status" value="1"/>
</dbReference>
<feature type="domain" description="Malate synthase C-terminal" evidence="12">
    <location>
        <begin position="420"/>
        <end position="539"/>
    </location>
</feature>
<name>A0A0L0K4N3_9ACTN</name>
<feature type="domain" description="Malate synthase TIM barrel" evidence="10">
    <location>
        <begin position="165"/>
        <end position="413"/>
    </location>
</feature>
<sequence length="541" mass="60494">MSAPAPSPLTLVDVEPLPRQEEVLTDAALAFVAELHKRFTPRRAELLARRAERRAEIARTSTLDFLPETAAIRADESWRVAPSPAALDDRRVEITGPTDRKMTINALNSGAKIWLADFEDASAPTWENVVLGQLNLSDAYRRNIDFTDERTGKSYALRPDGELATVVMRPRGWHLNERHLVDENGGQVPGAFVDFGLYFFHNAQRLIDLGKGPYFYLPKTESHLEARLWNEVFVFAQDYVGIPQGTIRATVLIETITAAYEMEEILYELRDHASGLNAGRWDYLFSIVKNFRDGGAKFILPDRNLVTMTAPFMRAYTELLVRTCHKRGAHAIGGMAAFIPSRRDAEVNKVAFEKVRADKDREANDGFDGSWVAHPDLVPIALESFDKVLGEKPNQKDRLREDVRVEAADLIAIDSLDAKPTYDGLVNAVQVGVRYIEAWLRGLGAVAIFNLMEDAATAEISRSQIWQWIDAGVEFENGEKATADLVRTIAADELTAIKAELGEDAFNSGHWQQAHDLLLQVALDDDYADFLTLPAYEQLKG</sequence>
<evidence type="ECO:0000256" key="5">
    <source>
        <dbReference type="ARBA" id="ARBA00022679"/>
    </source>
</evidence>
<dbReference type="PROSITE" id="PS00510">
    <property type="entry name" value="MALATE_SYNTHASE"/>
    <property type="match status" value="1"/>
</dbReference>
<dbReference type="AlphaFoldDB" id="A0A0L0K4N3"/>
<evidence type="ECO:0000259" key="12">
    <source>
        <dbReference type="Pfam" id="PF20659"/>
    </source>
</evidence>
<dbReference type="Proteomes" id="UP000037151">
    <property type="component" value="Unassembled WGS sequence"/>
</dbReference>
<evidence type="ECO:0000313" key="13">
    <source>
        <dbReference type="EMBL" id="KND33062.1"/>
    </source>
</evidence>
<dbReference type="Pfam" id="PF01274">
    <property type="entry name" value="MS_TIM-barrel"/>
    <property type="match status" value="1"/>
</dbReference>
<comment type="similarity">
    <text evidence="1 9">Belongs to the malate synthase family.</text>
</comment>
<evidence type="ECO:0000256" key="4">
    <source>
        <dbReference type="ARBA" id="ARBA00022532"/>
    </source>
</evidence>
<dbReference type="InterPro" id="IPR019830">
    <property type="entry name" value="Malate_synthase_CS"/>
</dbReference>
<dbReference type="InterPro" id="IPR044856">
    <property type="entry name" value="Malate_synth_C_sf"/>
</dbReference>
<dbReference type="OrthoDB" id="9768429at2"/>
<keyword evidence="5 9" id="KW-0808">Transferase</keyword>
<evidence type="ECO:0000256" key="6">
    <source>
        <dbReference type="ARBA" id="ARBA00047918"/>
    </source>
</evidence>
<keyword evidence="3 9" id="KW-0329">Glyoxylate bypass</keyword>
<protein>
    <recommendedName>
        <fullName evidence="7 9">Malate synthase</fullName>
        <ecNumber evidence="2 9">2.3.3.9</ecNumber>
    </recommendedName>
</protein>
<dbReference type="InterPro" id="IPR048355">
    <property type="entry name" value="MS_C"/>
</dbReference>
<dbReference type="PATRIC" id="fig|42234.21.peg.4171"/>
<dbReference type="FunFam" id="1.20.1220.12:FF:000001">
    <property type="entry name" value="Malate synthase"/>
    <property type="match status" value="1"/>
</dbReference>
<dbReference type="NCBIfam" id="TIGR01344">
    <property type="entry name" value="malate_syn_A"/>
    <property type="match status" value="1"/>
</dbReference>
<organism evidence="13 14">
    <name type="scientific">Streptomyces acidiscabies</name>
    <dbReference type="NCBI Taxonomy" id="42234"/>
    <lineage>
        <taxon>Bacteria</taxon>
        <taxon>Bacillati</taxon>
        <taxon>Actinomycetota</taxon>
        <taxon>Actinomycetes</taxon>
        <taxon>Kitasatosporales</taxon>
        <taxon>Streptomycetaceae</taxon>
        <taxon>Streptomyces</taxon>
    </lineage>
</organism>
<dbReference type="UniPathway" id="UPA00703">
    <property type="reaction ID" value="UER00720"/>
</dbReference>
<dbReference type="PANTHER" id="PTHR42902">
    <property type="entry name" value="MALATE SYNTHASE"/>
    <property type="match status" value="1"/>
</dbReference>
<evidence type="ECO:0000259" key="11">
    <source>
        <dbReference type="Pfam" id="PF20656"/>
    </source>
</evidence>
<dbReference type="InterPro" id="IPR048356">
    <property type="entry name" value="MS_N"/>
</dbReference>
<evidence type="ECO:0000256" key="9">
    <source>
        <dbReference type="RuleBase" id="RU000555"/>
    </source>
</evidence>
<evidence type="ECO:0000256" key="3">
    <source>
        <dbReference type="ARBA" id="ARBA00022435"/>
    </source>
</evidence>
<evidence type="ECO:0000256" key="2">
    <source>
        <dbReference type="ARBA" id="ARBA00012636"/>
    </source>
</evidence>
<dbReference type="CDD" id="cd00727">
    <property type="entry name" value="malate_synt_A"/>
    <property type="match status" value="1"/>
</dbReference>
<evidence type="ECO:0000256" key="8">
    <source>
        <dbReference type="PIRSR" id="PIRSR001363-1"/>
    </source>
</evidence>
<dbReference type="GO" id="GO:0006099">
    <property type="term" value="P:tricarboxylic acid cycle"/>
    <property type="evidence" value="ECO:0007669"/>
    <property type="project" value="UniProtKB-KW"/>
</dbReference>
<accession>A0A0L0K4N3</accession>
<dbReference type="EC" id="2.3.3.9" evidence="2 9"/>
<dbReference type="FunFam" id="3.20.20.360:FF:000001">
    <property type="entry name" value="Malate synthase"/>
    <property type="match status" value="1"/>
</dbReference>
<evidence type="ECO:0000313" key="14">
    <source>
        <dbReference type="Proteomes" id="UP000037151"/>
    </source>
</evidence>
<dbReference type="Pfam" id="PF20656">
    <property type="entry name" value="MS_N"/>
    <property type="match status" value="1"/>
</dbReference>
<reference evidence="14" key="1">
    <citation type="submission" date="2014-07" db="EMBL/GenBank/DDBJ databases">
        <title>Genome sequencing of plant-pathogenic Streptomyces species.</title>
        <authorList>
            <person name="Harrison J."/>
            <person name="Sapp M."/>
            <person name="Thwaites R."/>
            <person name="Studholme D.J."/>
        </authorList>
    </citation>
    <scope>NUCLEOTIDE SEQUENCE [LARGE SCALE GENOMIC DNA]</scope>
    <source>
        <strain evidence="14">NCPPB 4445</strain>
    </source>
</reference>
<dbReference type="Gene3D" id="3.20.20.360">
    <property type="entry name" value="Malate synthase, domain 3"/>
    <property type="match status" value="1"/>
</dbReference>
<dbReference type="Pfam" id="PF20659">
    <property type="entry name" value="MS_C"/>
    <property type="match status" value="1"/>
</dbReference>
<comment type="catalytic activity">
    <reaction evidence="6 9">
        <text>glyoxylate + acetyl-CoA + H2O = (S)-malate + CoA + H(+)</text>
        <dbReference type="Rhea" id="RHEA:18181"/>
        <dbReference type="ChEBI" id="CHEBI:15377"/>
        <dbReference type="ChEBI" id="CHEBI:15378"/>
        <dbReference type="ChEBI" id="CHEBI:15589"/>
        <dbReference type="ChEBI" id="CHEBI:36655"/>
        <dbReference type="ChEBI" id="CHEBI:57287"/>
        <dbReference type="ChEBI" id="CHEBI:57288"/>
        <dbReference type="EC" id="2.3.3.9"/>
    </reaction>
</comment>
<dbReference type="Gene3D" id="1.20.1220.12">
    <property type="entry name" value="Malate synthase, domain III"/>
    <property type="match status" value="1"/>
</dbReference>
<dbReference type="InterPro" id="IPR011076">
    <property type="entry name" value="Malate_synth_sf"/>
</dbReference>
<evidence type="ECO:0000256" key="1">
    <source>
        <dbReference type="ARBA" id="ARBA00006394"/>
    </source>
</evidence>
<dbReference type="PIRSF" id="PIRSF001363">
    <property type="entry name" value="Malate_synth"/>
    <property type="match status" value="1"/>
</dbReference>
<dbReference type="EMBL" id="JPPY01000129">
    <property type="protein sequence ID" value="KND33062.1"/>
    <property type="molecule type" value="Genomic_DNA"/>
</dbReference>
<evidence type="ECO:0000256" key="7">
    <source>
        <dbReference type="ARBA" id="ARBA00068441"/>
    </source>
</evidence>
<comment type="pathway">
    <text evidence="9">Carbohydrate metabolism; glyoxylate cycle; (S)-malate from isocitrate: step 2/2.</text>
</comment>
<keyword evidence="4 9" id="KW-0816">Tricarboxylic acid cycle</keyword>
<feature type="active site" description="Proton acceptor" evidence="8">
    <location>
        <position position="169"/>
    </location>
</feature>
<comment type="caution">
    <text evidence="13">The sequence shown here is derived from an EMBL/GenBank/DDBJ whole genome shotgun (WGS) entry which is preliminary data.</text>
</comment>
<proteinExistence type="inferred from homology"/>
<dbReference type="GO" id="GO:0005737">
    <property type="term" value="C:cytoplasm"/>
    <property type="evidence" value="ECO:0007669"/>
    <property type="project" value="TreeGrafter"/>
</dbReference>
<dbReference type="InterPro" id="IPR006252">
    <property type="entry name" value="Malate_synthA"/>
</dbReference>
<evidence type="ECO:0000259" key="10">
    <source>
        <dbReference type="Pfam" id="PF01274"/>
    </source>
</evidence>
<dbReference type="InterPro" id="IPR046363">
    <property type="entry name" value="MS_N_TIM-barrel_dom"/>
</dbReference>